<feature type="non-terminal residue" evidence="2">
    <location>
        <position position="1"/>
    </location>
</feature>
<accession>A0A1G5XIC2</accession>
<dbReference type="AlphaFoldDB" id="A0A1G5XIC2"/>
<dbReference type="Pfam" id="PF16640">
    <property type="entry name" value="Big_3_5"/>
    <property type="match status" value="1"/>
</dbReference>
<keyword evidence="3" id="KW-1185">Reference proteome</keyword>
<dbReference type="Gene3D" id="2.60.40.10">
    <property type="entry name" value="Immunoglobulins"/>
    <property type="match status" value="2"/>
</dbReference>
<name>A0A1G5XIC2_9EURY</name>
<feature type="non-terminal residue" evidence="2">
    <location>
        <position position="536"/>
    </location>
</feature>
<evidence type="ECO:0000313" key="2">
    <source>
        <dbReference type="EMBL" id="SDA69696.1"/>
    </source>
</evidence>
<dbReference type="Proteomes" id="UP000323439">
    <property type="component" value="Unassembled WGS sequence"/>
</dbReference>
<protein>
    <submittedName>
        <fullName evidence="2">Ig-like domain (Group 3)</fullName>
    </submittedName>
</protein>
<organism evidence="2 3">
    <name type="scientific">Methanobrevibacter millerae</name>
    <dbReference type="NCBI Taxonomy" id="230361"/>
    <lineage>
        <taxon>Archaea</taxon>
        <taxon>Methanobacteriati</taxon>
        <taxon>Methanobacteriota</taxon>
        <taxon>Methanomada group</taxon>
        <taxon>Methanobacteria</taxon>
        <taxon>Methanobacteriales</taxon>
        <taxon>Methanobacteriaceae</taxon>
        <taxon>Methanobrevibacter</taxon>
    </lineage>
</organism>
<proteinExistence type="predicted"/>
<feature type="domain" description="Bacterial Ig-like" evidence="1">
    <location>
        <begin position="348"/>
        <end position="425"/>
    </location>
</feature>
<evidence type="ECO:0000313" key="3">
    <source>
        <dbReference type="Proteomes" id="UP000323439"/>
    </source>
</evidence>
<dbReference type="EMBL" id="FMXB01000024">
    <property type="protein sequence ID" value="SDA69696.1"/>
    <property type="molecule type" value="Genomic_DNA"/>
</dbReference>
<sequence>TIIVTLPEGEYSGNVTIYVDGTPYNRTITYDPATNISQAILTLDGLASGNYNVKAVFITEDGGVPVVYEGSTSFAVSKISSSIVINPISDINVGENATITFVVSPSDATGNITVYINGVQYIRYLDDMTLVVSDLDAGLILVHVYYNGDDKYLGSEDNTTFTVYKNEVIPQLSVSDITIDEIEEITVTLPEDATGYVLINVNGTQYYADISGGIAKYSIAPAMTGKYDVTVTYIGDRKYYSNETSGSYVVSKLKTNIEIAGENIIVGQDEVLTIITSVDLTEVIFIEIDGVNYTSFITNGKGNFTAVGLSEGLHNVTVYFKGDDKYMNASNKTSFTVKAKTPSALSINVTNITVGENEVIYVNVTPGATGNVTVVIRGREYTEKLDNGVATFTISDLTAREYEVTAIYNGDEYYLSSNNTAKFTVEKRDLDIIVTAQNITVGEDEIIEISLSESEDGTVLVNVGSTGYYVNVTGGKGSLTVSGLVAGDYDVTATYLGDELYGTKSNTTSFNVKAKADADMNVDIGDDNVTVELPGD</sequence>
<dbReference type="InterPro" id="IPR013783">
    <property type="entry name" value="Ig-like_fold"/>
</dbReference>
<reference evidence="2 3" key="1">
    <citation type="submission" date="2016-10" db="EMBL/GenBank/DDBJ databases">
        <authorList>
            <person name="Varghese N."/>
            <person name="Submissions S."/>
        </authorList>
    </citation>
    <scope>NUCLEOTIDE SEQUENCE [LARGE SCALE GENOMIC DNA]</scope>
    <source>
        <strain evidence="2 3">DSM 16643</strain>
    </source>
</reference>
<evidence type="ECO:0000259" key="1">
    <source>
        <dbReference type="Pfam" id="PF16640"/>
    </source>
</evidence>
<gene>
    <name evidence="2" type="ORF">SAMN02910315_02238</name>
</gene>
<dbReference type="InterPro" id="IPR032109">
    <property type="entry name" value="Big_3_5"/>
</dbReference>